<dbReference type="InterPro" id="IPR016032">
    <property type="entry name" value="Sig_transdc_resp-reg_C-effctor"/>
</dbReference>
<feature type="domain" description="HTH luxR-type" evidence="6">
    <location>
        <begin position="147"/>
        <end position="212"/>
    </location>
</feature>
<dbReference type="PROSITE" id="PS50110">
    <property type="entry name" value="RESPONSE_REGULATORY"/>
    <property type="match status" value="1"/>
</dbReference>
<dbReference type="InterPro" id="IPR058245">
    <property type="entry name" value="NreC/VraR/RcsB-like_REC"/>
</dbReference>
<evidence type="ECO:0000256" key="1">
    <source>
        <dbReference type="ARBA" id="ARBA00022553"/>
    </source>
</evidence>
<evidence type="ECO:0000256" key="5">
    <source>
        <dbReference type="PROSITE-ProRule" id="PRU00169"/>
    </source>
</evidence>
<dbReference type="PRINTS" id="PR00038">
    <property type="entry name" value="HTHLUXR"/>
</dbReference>
<protein>
    <submittedName>
        <fullName evidence="8">DNA-binding response regulator</fullName>
    </submittedName>
</protein>
<evidence type="ECO:0000256" key="2">
    <source>
        <dbReference type="ARBA" id="ARBA00023015"/>
    </source>
</evidence>
<dbReference type="EMBL" id="BNAU01000003">
    <property type="protein sequence ID" value="GHE99365.1"/>
    <property type="molecule type" value="Genomic_DNA"/>
</dbReference>
<feature type="domain" description="Response regulatory" evidence="7">
    <location>
        <begin position="5"/>
        <end position="123"/>
    </location>
</feature>
<dbReference type="Pfam" id="PF00072">
    <property type="entry name" value="Response_reg"/>
    <property type="match status" value="1"/>
</dbReference>
<accession>A0ABQ3J5F9</accession>
<dbReference type="SUPFAM" id="SSF46894">
    <property type="entry name" value="C-terminal effector domain of the bipartite response regulators"/>
    <property type="match status" value="1"/>
</dbReference>
<dbReference type="RefSeq" id="WP_191245646.1">
    <property type="nucleotide sequence ID" value="NZ_BNAU01000003.1"/>
</dbReference>
<name>A0ABQ3J5F9_9PSEU</name>
<dbReference type="PANTHER" id="PTHR43214">
    <property type="entry name" value="TWO-COMPONENT RESPONSE REGULATOR"/>
    <property type="match status" value="1"/>
</dbReference>
<dbReference type="CDD" id="cd17535">
    <property type="entry name" value="REC_NarL-like"/>
    <property type="match status" value="1"/>
</dbReference>
<evidence type="ECO:0000256" key="3">
    <source>
        <dbReference type="ARBA" id="ARBA00023125"/>
    </source>
</evidence>
<dbReference type="SMART" id="SM00448">
    <property type="entry name" value="REC"/>
    <property type="match status" value="1"/>
</dbReference>
<dbReference type="InterPro" id="IPR011006">
    <property type="entry name" value="CheY-like_superfamily"/>
</dbReference>
<proteinExistence type="predicted"/>
<keyword evidence="1 5" id="KW-0597">Phosphoprotein</keyword>
<evidence type="ECO:0000259" key="7">
    <source>
        <dbReference type="PROSITE" id="PS50110"/>
    </source>
</evidence>
<keyword evidence="9" id="KW-1185">Reference proteome</keyword>
<dbReference type="GO" id="GO:0003677">
    <property type="term" value="F:DNA binding"/>
    <property type="evidence" value="ECO:0007669"/>
    <property type="project" value="UniProtKB-KW"/>
</dbReference>
<gene>
    <name evidence="8" type="ORF">GCM10017786_35630</name>
</gene>
<organism evidence="8 9">
    <name type="scientific">Amycolatopsis deserti</name>
    <dbReference type="NCBI Taxonomy" id="185696"/>
    <lineage>
        <taxon>Bacteria</taxon>
        <taxon>Bacillati</taxon>
        <taxon>Actinomycetota</taxon>
        <taxon>Actinomycetes</taxon>
        <taxon>Pseudonocardiales</taxon>
        <taxon>Pseudonocardiaceae</taxon>
        <taxon>Amycolatopsis</taxon>
    </lineage>
</organism>
<dbReference type="PANTHER" id="PTHR43214:SF24">
    <property type="entry name" value="TRANSCRIPTIONAL REGULATORY PROTEIN NARL-RELATED"/>
    <property type="match status" value="1"/>
</dbReference>
<dbReference type="Pfam" id="PF00196">
    <property type="entry name" value="GerE"/>
    <property type="match status" value="1"/>
</dbReference>
<keyword evidence="4" id="KW-0804">Transcription</keyword>
<dbReference type="SUPFAM" id="SSF52172">
    <property type="entry name" value="CheY-like"/>
    <property type="match status" value="1"/>
</dbReference>
<dbReference type="CDD" id="cd06170">
    <property type="entry name" value="LuxR_C_like"/>
    <property type="match status" value="1"/>
</dbReference>
<keyword evidence="3 8" id="KW-0238">DNA-binding</keyword>
<evidence type="ECO:0000256" key="4">
    <source>
        <dbReference type="ARBA" id="ARBA00023163"/>
    </source>
</evidence>
<evidence type="ECO:0000313" key="9">
    <source>
        <dbReference type="Proteomes" id="UP000605897"/>
    </source>
</evidence>
<reference evidence="9" key="1">
    <citation type="journal article" date="2019" name="Int. J. Syst. Evol. Microbiol.">
        <title>The Global Catalogue of Microorganisms (GCM) 10K type strain sequencing project: providing services to taxonomists for standard genome sequencing and annotation.</title>
        <authorList>
            <consortium name="The Broad Institute Genomics Platform"/>
            <consortium name="The Broad Institute Genome Sequencing Center for Infectious Disease"/>
            <person name="Wu L."/>
            <person name="Ma J."/>
        </authorList>
    </citation>
    <scope>NUCLEOTIDE SEQUENCE [LARGE SCALE GENOMIC DNA]</scope>
    <source>
        <strain evidence="9">CGMCC 4.7677</strain>
    </source>
</reference>
<dbReference type="Proteomes" id="UP000605897">
    <property type="component" value="Unassembled WGS sequence"/>
</dbReference>
<keyword evidence="2" id="KW-0805">Transcription regulation</keyword>
<evidence type="ECO:0000313" key="8">
    <source>
        <dbReference type="EMBL" id="GHE99365.1"/>
    </source>
</evidence>
<feature type="modified residue" description="4-aspartylphosphate" evidence="5">
    <location>
        <position position="56"/>
    </location>
</feature>
<dbReference type="InterPro" id="IPR039420">
    <property type="entry name" value="WalR-like"/>
</dbReference>
<evidence type="ECO:0000259" key="6">
    <source>
        <dbReference type="PROSITE" id="PS50043"/>
    </source>
</evidence>
<dbReference type="Gene3D" id="3.40.50.2300">
    <property type="match status" value="1"/>
</dbReference>
<dbReference type="SMART" id="SM00421">
    <property type="entry name" value="HTH_LUXR"/>
    <property type="match status" value="1"/>
</dbReference>
<dbReference type="PROSITE" id="PS50043">
    <property type="entry name" value="HTH_LUXR_2"/>
    <property type="match status" value="1"/>
</dbReference>
<dbReference type="InterPro" id="IPR001789">
    <property type="entry name" value="Sig_transdc_resp-reg_receiver"/>
</dbReference>
<comment type="caution">
    <text evidence="8">The sequence shown here is derived from an EMBL/GenBank/DDBJ whole genome shotgun (WGS) entry which is preliminary data.</text>
</comment>
<sequence length="216" mass="23607">MTAIRVLVADDQEVVRRNLRHILEAEDDLEVIGEAADGESAVKRARELRPDVLLVDVRMPGRDGLSVTRELAGPDVANPLRVIVITTFELDEYACAAIRNGACGFLLKRSGPGLLVEGVRAAVSGDMLISPEMTLRLFRQMGRPDAGSRRPGVLSGREWEIVHLVSEAKTNVEIAQSLGITVGTVKTHLRSIQRKLDLRNRVAIAAWGWETSAARA</sequence>
<dbReference type="InterPro" id="IPR000792">
    <property type="entry name" value="Tscrpt_reg_LuxR_C"/>
</dbReference>